<feature type="binding site" evidence="6">
    <location>
        <position position="466"/>
    </location>
    <ligand>
        <name>ATP</name>
        <dbReference type="ChEBI" id="CHEBI:30616"/>
    </ligand>
</feature>
<comment type="similarity">
    <text evidence="6 7">Belongs to the polyphosphate kinase 1 (PPK1) family.</text>
</comment>
<evidence type="ECO:0000256" key="3">
    <source>
        <dbReference type="ARBA" id="ARBA00022741"/>
    </source>
</evidence>
<dbReference type="AlphaFoldDB" id="A0AAE3ABM7"/>
<feature type="domain" description="Polyphosphate kinase N-terminal" evidence="10">
    <location>
        <begin position="8"/>
        <end position="113"/>
    </location>
</feature>
<dbReference type="CDD" id="cd09166">
    <property type="entry name" value="PLDc_PPK1_C1_unchar"/>
    <property type="match status" value="1"/>
</dbReference>
<dbReference type="InterPro" id="IPR024953">
    <property type="entry name" value="PP_kinase_middle"/>
</dbReference>
<dbReference type="GO" id="GO:0008976">
    <property type="term" value="F:polyphosphate kinase activity"/>
    <property type="evidence" value="ECO:0007669"/>
    <property type="project" value="UniProtKB-UniRule"/>
</dbReference>
<protein>
    <recommendedName>
        <fullName evidence="6 7">Polyphosphate kinase</fullName>
        <ecNumber evidence="6 7">2.7.4.1</ecNumber>
    </recommendedName>
    <alternativeName>
        <fullName evidence="6">ATP-polyphosphate phosphotransferase</fullName>
    </alternativeName>
    <alternativeName>
        <fullName evidence="6">Polyphosphoric acid kinase</fullName>
    </alternativeName>
</protein>
<dbReference type="Gene3D" id="1.20.58.310">
    <property type="entry name" value="Polyphosphate kinase N-terminal domain"/>
    <property type="match status" value="1"/>
</dbReference>
<feature type="domain" description="Polyphosphate kinase C-terminal" evidence="12">
    <location>
        <begin position="332"/>
        <end position="491"/>
    </location>
</feature>
<dbReference type="HAMAP" id="MF_00347">
    <property type="entry name" value="Polyphosphate_kinase"/>
    <property type="match status" value="1"/>
</dbReference>
<comment type="PTM">
    <text evidence="6 7">An intermediate of this reaction is the autophosphorylated ppk in which a phosphate is covalently linked to a histidine residue through a N-P bond.</text>
</comment>
<dbReference type="GO" id="GO:0046872">
    <property type="term" value="F:metal ion binding"/>
    <property type="evidence" value="ECO:0007669"/>
    <property type="project" value="UniProtKB-KW"/>
</dbReference>
<dbReference type="NCBIfam" id="NF003917">
    <property type="entry name" value="PRK05443.1-1"/>
    <property type="match status" value="1"/>
</dbReference>
<keyword evidence="6" id="KW-0479">Metal-binding</keyword>
<dbReference type="SUPFAM" id="SSF56024">
    <property type="entry name" value="Phospholipase D/nuclease"/>
    <property type="match status" value="2"/>
</dbReference>
<dbReference type="InterPro" id="IPR003414">
    <property type="entry name" value="PP_kinase"/>
</dbReference>
<keyword evidence="6" id="KW-0460">Magnesium</keyword>
<evidence type="ECO:0000256" key="4">
    <source>
        <dbReference type="ARBA" id="ARBA00022777"/>
    </source>
</evidence>
<evidence type="ECO:0000256" key="7">
    <source>
        <dbReference type="RuleBase" id="RU003800"/>
    </source>
</evidence>
<feature type="domain" description="Polyphosphate kinase middle" evidence="9">
    <location>
        <begin position="123"/>
        <end position="300"/>
    </location>
</feature>
<keyword evidence="14" id="KW-1185">Reference proteome</keyword>
<evidence type="ECO:0000256" key="6">
    <source>
        <dbReference type="HAMAP-Rule" id="MF_00347"/>
    </source>
</evidence>
<organism evidence="13 14">
    <name type="scientific">Hominiventricola filiformis</name>
    <dbReference type="NCBI Taxonomy" id="2885352"/>
    <lineage>
        <taxon>Bacteria</taxon>
        <taxon>Bacillati</taxon>
        <taxon>Bacillota</taxon>
        <taxon>Clostridia</taxon>
        <taxon>Lachnospirales</taxon>
        <taxon>Lachnospiraceae</taxon>
        <taxon>Hominiventricola</taxon>
    </lineage>
</organism>
<evidence type="ECO:0000259" key="10">
    <source>
        <dbReference type="Pfam" id="PF13089"/>
    </source>
</evidence>
<evidence type="ECO:0000313" key="14">
    <source>
        <dbReference type="Proteomes" id="UP001198220"/>
    </source>
</evidence>
<keyword evidence="5 6" id="KW-0067">ATP-binding</keyword>
<feature type="binding site" evidence="6">
    <location>
        <position position="403"/>
    </location>
    <ligand>
        <name>Mg(2+)</name>
        <dbReference type="ChEBI" id="CHEBI:18420"/>
    </ligand>
</feature>
<keyword evidence="1 6" id="KW-0597">Phosphoprotein</keyword>
<feature type="coiled-coil region" evidence="8">
    <location>
        <begin position="74"/>
        <end position="101"/>
    </location>
</feature>
<dbReference type="Gene3D" id="3.30.870.10">
    <property type="entry name" value="Endonuclease Chain A"/>
    <property type="match status" value="2"/>
</dbReference>
<proteinExistence type="inferred from homology"/>
<dbReference type="Gene3D" id="3.30.1840.10">
    <property type="entry name" value="Polyphosphate kinase middle domain"/>
    <property type="match status" value="1"/>
</dbReference>
<dbReference type="EMBL" id="JAJEPS010000021">
    <property type="protein sequence ID" value="MCC2127450.1"/>
    <property type="molecule type" value="Genomic_DNA"/>
</dbReference>
<dbReference type="InterPro" id="IPR036830">
    <property type="entry name" value="PP_kinase_middle_dom_sf"/>
</dbReference>
<keyword evidence="2 6" id="KW-0808">Transferase</keyword>
<comment type="catalytic activity">
    <reaction evidence="6 7">
        <text>[phosphate](n) + ATP = [phosphate](n+1) + ADP</text>
        <dbReference type="Rhea" id="RHEA:19573"/>
        <dbReference type="Rhea" id="RHEA-COMP:9859"/>
        <dbReference type="Rhea" id="RHEA-COMP:14280"/>
        <dbReference type="ChEBI" id="CHEBI:16838"/>
        <dbReference type="ChEBI" id="CHEBI:30616"/>
        <dbReference type="ChEBI" id="CHEBI:456216"/>
        <dbReference type="EC" id="2.7.4.1"/>
    </reaction>
</comment>
<keyword evidence="8" id="KW-0175">Coiled coil</keyword>
<evidence type="ECO:0000259" key="12">
    <source>
        <dbReference type="Pfam" id="PF17941"/>
    </source>
</evidence>
<dbReference type="SUPFAM" id="SSF140356">
    <property type="entry name" value="PPK N-terminal domain-like"/>
    <property type="match status" value="1"/>
</dbReference>
<dbReference type="Pfam" id="PF02503">
    <property type="entry name" value="PP_kinase"/>
    <property type="match status" value="1"/>
</dbReference>
<dbReference type="InterPro" id="IPR036832">
    <property type="entry name" value="PPK_N_dom_sf"/>
</dbReference>
<reference evidence="13 14" key="1">
    <citation type="submission" date="2021-10" db="EMBL/GenBank/DDBJ databases">
        <title>Anaerobic single-cell dispensing facilitates the cultivation of human gut bacteria.</title>
        <authorList>
            <person name="Afrizal A."/>
        </authorList>
    </citation>
    <scope>NUCLEOTIDE SEQUENCE [LARGE SCALE GENOMIC DNA]</scope>
    <source>
        <strain evidence="13 14">CLA-AA-H276</strain>
    </source>
</reference>
<dbReference type="InterPro" id="IPR041108">
    <property type="entry name" value="PP_kinase_C_1"/>
</dbReference>
<dbReference type="InterPro" id="IPR025200">
    <property type="entry name" value="PPK_C_dom2"/>
</dbReference>
<gene>
    <name evidence="13" type="primary">ppk1</name>
    <name evidence="6" type="synonym">ppk</name>
    <name evidence="13" type="ORF">LKD36_14935</name>
</gene>
<feature type="binding site" evidence="6">
    <location>
        <position position="46"/>
    </location>
    <ligand>
        <name>ATP</name>
        <dbReference type="ChEBI" id="CHEBI:30616"/>
    </ligand>
</feature>
<dbReference type="NCBIfam" id="NF003921">
    <property type="entry name" value="PRK05443.2-2"/>
    <property type="match status" value="1"/>
</dbReference>
<dbReference type="Pfam" id="PF17941">
    <property type="entry name" value="PP_kinase_C_1"/>
    <property type="match status" value="1"/>
</dbReference>
<dbReference type="GO" id="GO:0006799">
    <property type="term" value="P:polyphosphate biosynthetic process"/>
    <property type="evidence" value="ECO:0007669"/>
    <property type="project" value="UniProtKB-UniRule"/>
</dbReference>
<dbReference type="NCBIfam" id="TIGR03705">
    <property type="entry name" value="poly_P_kin"/>
    <property type="match status" value="1"/>
</dbReference>
<evidence type="ECO:0000256" key="1">
    <source>
        <dbReference type="ARBA" id="ARBA00022553"/>
    </source>
</evidence>
<evidence type="ECO:0000256" key="5">
    <source>
        <dbReference type="ARBA" id="ARBA00022840"/>
    </source>
</evidence>
<dbReference type="EC" id="2.7.4.1" evidence="6 7"/>
<feature type="binding site" evidence="6">
    <location>
        <position position="590"/>
    </location>
    <ligand>
        <name>ATP</name>
        <dbReference type="ChEBI" id="CHEBI:30616"/>
    </ligand>
</feature>
<sequence length="689" mass="79661">MIDDSACYQNRELSWLKFNERVLEEAEDSRNPLCERLSFLSIFQSNLDEFFMVRIGSLHDMMLLKKEERENKTNMTAKEQIAALLKRIQELTARKDQIYRELMGQISEQGVELICFSELTEDESKYLERYFVSEIQPLLSTIIVGKKQPFPFLKNKDIYAVAVLETRSEKERIAIIPCNSGVFERLIAIPSRPGSFMLAEELILHFLPKVFRKYKIVAKSLIRITRNADIDADSIYDEDLNYRDHMAEVVKLRKKLCPVRMEMTRELDETILKRFCEVLGLKEQQVFRMESPMDLSFLFRIQDELRTKPELFYQRRIPQNSPMIDRAQPVIPQILEKDILLSYPYESIKPFLNMLHEAAWDPKVVSIKMTLYRLAKDSKVVEALVEAAENGKQVDVLVELKARFDEENNIEWSRRLEDAGCHVIYGLDGLKVHSKLCLITRREEGKIEYITQIGTGNYNEKTARLYTDLSLMTADPEIGQDAMTVFQALAMGETVDHVNTLMVAPKCLQNKVLELMDREIAEAIEDRDAYIGIKINSLTDKKIIDKLIEASKAGVRIEMVIRGINCIQSGIAGKTDHIRVVSIVGRYLEHSRIYFFGTGEREQVSIASADFMTRNTLRRVEVAVPIKDEALRDRLRAMFRIMLEDNVKARVQLADGSYRHVSRPDGEEPLNSQEYFFEKAYEAAGNLNK</sequence>
<dbReference type="GO" id="GO:0005524">
    <property type="term" value="F:ATP binding"/>
    <property type="evidence" value="ECO:0007669"/>
    <property type="project" value="UniProtKB-KW"/>
</dbReference>
<evidence type="ECO:0000259" key="11">
    <source>
        <dbReference type="Pfam" id="PF13090"/>
    </source>
</evidence>
<dbReference type="SUPFAM" id="SSF143724">
    <property type="entry name" value="PHP14-like"/>
    <property type="match status" value="1"/>
</dbReference>
<dbReference type="GO" id="GO:0009358">
    <property type="term" value="C:polyphosphate kinase complex"/>
    <property type="evidence" value="ECO:0007669"/>
    <property type="project" value="InterPro"/>
</dbReference>
<feature type="binding site" evidence="6">
    <location>
        <position position="373"/>
    </location>
    <ligand>
        <name>Mg(2+)</name>
        <dbReference type="ChEBI" id="CHEBI:18420"/>
    </ligand>
</feature>
<keyword evidence="3 6" id="KW-0547">Nucleotide-binding</keyword>
<keyword evidence="4 6" id="KW-0418">Kinase</keyword>
<dbReference type="Pfam" id="PF13089">
    <property type="entry name" value="PP_kinase_N"/>
    <property type="match status" value="1"/>
</dbReference>
<accession>A0AAE3ABM7</accession>
<dbReference type="PIRSF" id="PIRSF015589">
    <property type="entry name" value="PP_kinase"/>
    <property type="match status" value="1"/>
</dbReference>
<dbReference type="Proteomes" id="UP001198220">
    <property type="component" value="Unassembled WGS sequence"/>
</dbReference>
<dbReference type="RefSeq" id="WP_308460090.1">
    <property type="nucleotide sequence ID" value="NZ_JAJEPS010000021.1"/>
</dbReference>
<feature type="active site" description="Phosphohistidine intermediate" evidence="6">
    <location>
        <position position="433"/>
    </location>
</feature>
<dbReference type="PANTHER" id="PTHR30218:SF0">
    <property type="entry name" value="POLYPHOSPHATE KINASE"/>
    <property type="match status" value="1"/>
</dbReference>
<comment type="function">
    <text evidence="6 7">Catalyzes the reversible transfer of the terminal phosphate of ATP to form a long-chain polyphosphate (polyP).</text>
</comment>
<evidence type="ECO:0000256" key="8">
    <source>
        <dbReference type="SAM" id="Coils"/>
    </source>
</evidence>
<name>A0AAE3ABM7_9FIRM</name>
<evidence type="ECO:0000256" key="2">
    <source>
        <dbReference type="ARBA" id="ARBA00022679"/>
    </source>
</evidence>
<dbReference type="PANTHER" id="PTHR30218">
    <property type="entry name" value="POLYPHOSPHATE KINASE"/>
    <property type="match status" value="1"/>
</dbReference>
<dbReference type="InterPro" id="IPR025198">
    <property type="entry name" value="PPK_N_dom"/>
</dbReference>
<evidence type="ECO:0000259" key="9">
    <source>
        <dbReference type="Pfam" id="PF02503"/>
    </source>
</evidence>
<dbReference type="Pfam" id="PF13090">
    <property type="entry name" value="PP_kinase_C"/>
    <property type="match status" value="1"/>
</dbReference>
<comment type="caution">
    <text evidence="13">The sequence shown here is derived from an EMBL/GenBank/DDBJ whole genome shotgun (WGS) entry which is preliminary data.</text>
</comment>
<comment type="cofactor">
    <cofactor evidence="6">
        <name>Mg(2+)</name>
        <dbReference type="ChEBI" id="CHEBI:18420"/>
    </cofactor>
</comment>
<feature type="binding site" evidence="6">
    <location>
        <position position="562"/>
    </location>
    <ligand>
        <name>ATP</name>
        <dbReference type="ChEBI" id="CHEBI:30616"/>
    </ligand>
</feature>
<feature type="domain" description="Polyphosphate kinase C-terminal" evidence="11">
    <location>
        <begin position="501"/>
        <end position="673"/>
    </location>
</feature>
<evidence type="ECO:0000313" key="13">
    <source>
        <dbReference type="EMBL" id="MCC2127450.1"/>
    </source>
</evidence>